<proteinExistence type="predicted"/>
<accession>A0A9D4A1J5</accession>
<name>A0A9D4A1J5_9ROSI</name>
<evidence type="ECO:0000313" key="2">
    <source>
        <dbReference type="Proteomes" id="UP000828251"/>
    </source>
</evidence>
<protein>
    <recommendedName>
        <fullName evidence="3">Reverse transcriptase domain-containing protein</fullName>
    </recommendedName>
</protein>
<keyword evidence="2" id="KW-1185">Reference proteome</keyword>
<reference evidence="1 2" key="1">
    <citation type="journal article" date="2021" name="Plant Biotechnol. J.">
        <title>Multi-omics assisted identification of the key and species-specific regulatory components of drought-tolerant mechanisms in Gossypium stocksii.</title>
        <authorList>
            <person name="Yu D."/>
            <person name="Ke L."/>
            <person name="Zhang D."/>
            <person name="Wu Y."/>
            <person name="Sun Y."/>
            <person name="Mei J."/>
            <person name="Sun J."/>
            <person name="Sun Y."/>
        </authorList>
    </citation>
    <scope>NUCLEOTIDE SEQUENCE [LARGE SCALE GENOMIC DNA]</scope>
    <source>
        <strain evidence="2">cv. E1</strain>
        <tissue evidence="1">Leaf</tissue>
    </source>
</reference>
<dbReference type="OrthoDB" id="1002598at2759"/>
<dbReference type="AlphaFoldDB" id="A0A9D4A1J5"/>
<evidence type="ECO:0008006" key="3">
    <source>
        <dbReference type="Google" id="ProtNLM"/>
    </source>
</evidence>
<sequence length="237" mass="28225">MDKLKHTTFQAIEIESYGTRSGNKNHLFKFRATGKETLGEGSNDWNKHVYGNIFSQKRQLIYELKKVQSLLELKLNERFRILEINLRQALENVLNHKELFWFQKSQSVWLMNGDINTKYFHEMTLARCRRNKFKGLKEVVHPLRNFKSKKSRMILKIDLEKEYDRIYWDFLKDTLSESLGHLIDETVNNGRWRPLTDNLWVKIVRSKNKICGVPPNSIDKSPLRNFYVGFEQLDDTL</sequence>
<dbReference type="EMBL" id="JAIQCV010000007">
    <property type="protein sequence ID" value="KAH1081367.1"/>
    <property type="molecule type" value="Genomic_DNA"/>
</dbReference>
<evidence type="ECO:0000313" key="1">
    <source>
        <dbReference type="EMBL" id="KAH1081367.1"/>
    </source>
</evidence>
<organism evidence="1 2">
    <name type="scientific">Gossypium stocksii</name>
    <dbReference type="NCBI Taxonomy" id="47602"/>
    <lineage>
        <taxon>Eukaryota</taxon>
        <taxon>Viridiplantae</taxon>
        <taxon>Streptophyta</taxon>
        <taxon>Embryophyta</taxon>
        <taxon>Tracheophyta</taxon>
        <taxon>Spermatophyta</taxon>
        <taxon>Magnoliopsida</taxon>
        <taxon>eudicotyledons</taxon>
        <taxon>Gunneridae</taxon>
        <taxon>Pentapetalae</taxon>
        <taxon>rosids</taxon>
        <taxon>malvids</taxon>
        <taxon>Malvales</taxon>
        <taxon>Malvaceae</taxon>
        <taxon>Malvoideae</taxon>
        <taxon>Gossypium</taxon>
    </lineage>
</organism>
<gene>
    <name evidence="1" type="ORF">J1N35_021128</name>
</gene>
<dbReference type="Proteomes" id="UP000828251">
    <property type="component" value="Unassembled WGS sequence"/>
</dbReference>
<comment type="caution">
    <text evidence="1">The sequence shown here is derived from an EMBL/GenBank/DDBJ whole genome shotgun (WGS) entry which is preliminary data.</text>
</comment>